<accession>A0A839XJG4</accession>
<protein>
    <submittedName>
        <fullName evidence="1">Uncharacterized protein</fullName>
    </submittedName>
</protein>
<organism evidence="1 2">
    <name type="scientific">Prauserella sediminis</name>
    <dbReference type="NCBI Taxonomy" id="577680"/>
    <lineage>
        <taxon>Bacteria</taxon>
        <taxon>Bacillati</taxon>
        <taxon>Actinomycetota</taxon>
        <taxon>Actinomycetes</taxon>
        <taxon>Pseudonocardiales</taxon>
        <taxon>Pseudonocardiaceae</taxon>
        <taxon>Prauserella</taxon>
        <taxon>Prauserella salsuginis group</taxon>
    </lineage>
</organism>
<keyword evidence="2" id="KW-1185">Reference proteome</keyword>
<name>A0A839XJG4_9PSEU</name>
<gene>
    <name evidence="1" type="ORF">FB384_000598</name>
</gene>
<dbReference type="Proteomes" id="UP000564573">
    <property type="component" value="Unassembled WGS sequence"/>
</dbReference>
<reference evidence="1 2" key="1">
    <citation type="submission" date="2020-08" db="EMBL/GenBank/DDBJ databases">
        <title>Sequencing the genomes of 1000 actinobacteria strains.</title>
        <authorList>
            <person name="Klenk H.-P."/>
        </authorList>
    </citation>
    <scope>NUCLEOTIDE SEQUENCE [LARGE SCALE GENOMIC DNA]</scope>
    <source>
        <strain evidence="1 2">DSM 45267</strain>
    </source>
</reference>
<evidence type="ECO:0000313" key="1">
    <source>
        <dbReference type="EMBL" id="MBB3661694.1"/>
    </source>
</evidence>
<comment type="caution">
    <text evidence="1">The sequence shown here is derived from an EMBL/GenBank/DDBJ whole genome shotgun (WGS) entry which is preliminary data.</text>
</comment>
<proteinExistence type="predicted"/>
<dbReference type="EMBL" id="JACIBS010000001">
    <property type="protein sequence ID" value="MBB3661694.1"/>
    <property type="molecule type" value="Genomic_DNA"/>
</dbReference>
<evidence type="ECO:0000313" key="2">
    <source>
        <dbReference type="Proteomes" id="UP000564573"/>
    </source>
</evidence>
<sequence>MGPAPLLGAGPASPPVLPRPSVLARLSIPAWTGTERWATSGGTHSRRYEALEIPETDELRLTM</sequence>
<dbReference type="AlphaFoldDB" id="A0A839XJG4"/>